<feature type="transmembrane region" description="Helical" evidence="7">
    <location>
        <begin position="253"/>
        <end position="271"/>
    </location>
</feature>
<reference evidence="9 10" key="1">
    <citation type="journal article" date="2024" name="Front Chem Biol">
        <title>Unveiling the potential of Daldinia eschscholtzii MFLUCC 19-0629 through bioactivity and bioinformatics studies for enhanced sustainable agriculture production.</title>
        <authorList>
            <person name="Brooks S."/>
            <person name="Weaver J.A."/>
            <person name="Klomchit A."/>
            <person name="Alharthi S.A."/>
            <person name="Onlamun T."/>
            <person name="Nurani R."/>
            <person name="Vong T.K."/>
            <person name="Alberti F."/>
            <person name="Greco C."/>
        </authorList>
    </citation>
    <scope>NUCLEOTIDE SEQUENCE [LARGE SCALE GENOMIC DNA]</scope>
    <source>
        <strain evidence="9">MFLUCC 19-0629</strain>
    </source>
</reference>
<evidence type="ECO:0000256" key="1">
    <source>
        <dbReference type="ARBA" id="ARBA00004141"/>
    </source>
</evidence>
<protein>
    <recommendedName>
        <fullName evidence="8">Rhodopsin domain-containing protein</fullName>
    </recommendedName>
</protein>
<gene>
    <name evidence="9" type="ORF">Daesc_005014</name>
</gene>
<feature type="transmembrane region" description="Helical" evidence="7">
    <location>
        <begin position="134"/>
        <end position="155"/>
    </location>
</feature>
<dbReference type="InterPro" id="IPR052337">
    <property type="entry name" value="SAT4-like"/>
</dbReference>
<evidence type="ECO:0000256" key="3">
    <source>
        <dbReference type="ARBA" id="ARBA00022989"/>
    </source>
</evidence>
<comment type="caution">
    <text evidence="9">The sequence shown here is derived from an EMBL/GenBank/DDBJ whole genome shotgun (WGS) entry which is preliminary data.</text>
</comment>
<accession>A0AAX6MJ89</accession>
<dbReference type="EMBL" id="JBANMG010000005">
    <property type="protein sequence ID" value="KAK6952720.1"/>
    <property type="molecule type" value="Genomic_DNA"/>
</dbReference>
<keyword evidence="2 7" id="KW-0812">Transmembrane</keyword>
<evidence type="ECO:0000259" key="8">
    <source>
        <dbReference type="Pfam" id="PF20684"/>
    </source>
</evidence>
<dbReference type="AlphaFoldDB" id="A0AAX6MJ89"/>
<keyword evidence="4 7" id="KW-0472">Membrane</keyword>
<dbReference type="PANTHER" id="PTHR33048">
    <property type="entry name" value="PTH11-LIKE INTEGRAL MEMBRANE PROTEIN (AFU_ORTHOLOGUE AFUA_5G11245)"/>
    <property type="match status" value="1"/>
</dbReference>
<evidence type="ECO:0000256" key="2">
    <source>
        <dbReference type="ARBA" id="ARBA00022692"/>
    </source>
</evidence>
<name>A0AAX6MJ89_9PEZI</name>
<feature type="transmembrane region" description="Helical" evidence="7">
    <location>
        <begin position="180"/>
        <end position="203"/>
    </location>
</feature>
<organism evidence="9 10">
    <name type="scientific">Daldinia eschscholtzii</name>
    <dbReference type="NCBI Taxonomy" id="292717"/>
    <lineage>
        <taxon>Eukaryota</taxon>
        <taxon>Fungi</taxon>
        <taxon>Dikarya</taxon>
        <taxon>Ascomycota</taxon>
        <taxon>Pezizomycotina</taxon>
        <taxon>Sordariomycetes</taxon>
        <taxon>Xylariomycetidae</taxon>
        <taxon>Xylariales</taxon>
        <taxon>Hypoxylaceae</taxon>
        <taxon>Daldinia</taxon>
    </lineage>
</organism>
<evidence type="ECO:0000313" key="10">
    <source>
        <dbReference type="Proteomes" id="UP001369815"/>
    </source>
</evidence>
<evidence type="ECO:0000256" key="6">
    <source>
        <dbReference type="SAM" id="MobiDB-lite"/>
    </source>
</evidence>
<feature type="transmembrane region" description="Helical" evidence="7">
    <location>
        <begin position="49"/>
        <end position="68"/>
    </location>
</feature>
<feature type="region of interest" description="Disordered" evidence="6">
    <location>
        <begin position="296"/>
        <end position="330"/>
    </location>
</feature>
<keyword evidence="10" id="KW-1185">Reference proteome</keyword>
<evidence type="ECO:0000256" key="5">
    <source>
        <dbReference type="ARBA" id="ARBA00038359"/>
    </source>
</evidence>
<proteinExistence type="inferred from homology"/>
<dbReference type="InterPro" id="IPR049326">
    <property type="entry name" value="Rhodopsin_dom_fungi"/>
</dbReference>
<comment type="subcellular location">
    <subcellularLocation>
        <location evidence="1">Membrane</location>
        <topology evidence="1">Multi-pass membrane protein</topology>
    </subcellularLocation>
</comment>
<comment type="similarity">
    <text evidence="5">Belongs to the SAT4 family.</text>
</comment>
<feature type="transmembrane region" description="Helical" evidence="7">
    <location>
        <begin position="15"/>
        <end position="37"/>
    </location>
</feature>
<dbReference type="Proteomes" id="UP001369815">
    <property type="component" value="Unassembled WGS sequence"/>
</dbReference>
<dbReference type="GO" id="GO:0016020">
    <property type="term" value="C:membrane"/>
    <property type="evidence" value="ECO:0007669"/>
    <property type="project" value="UniProtKB-SubCell"/>
</dbReference>
<evidence type="ECO:0000256" key="4">
    <source>
        <dbReference type="ARBA" id="ARBA00023136"/>
    </source>
</evidence>
<dbReference type="PANTHER" id="PTHR33048:SF47">
    <property type="entry name" value="INTEGRAL MEMBRANE PROTEIN-RELATED"/>
    <property type="match status" value="1"/>
</dbReference>
<feature type="transmembrane region" description="Helical" evidence="7">
    <location>
        <begin position="99"/>
        <end position="122"/>
    </location>
</feature>
<dbReference type="Pfam" id="PF20684">
    <property type="entry name" value="Fung_rhodopsin"/>
    <property type="match status" value="1"/>
</dbReference>
<feature type="transmembrane region" description="Helical" evidence="7">
    <location>
        <begin position="215"/>
        <end position="233"/>
    </location>
</feature>
<keyword evidence="3 7" id="KW-1133">Transmembrane helix</keyword>
<sequence length="431" mass="47979">MASMLEEMHDSRRGITWAINGLVIVMATASVALRFYTRIFTHAGLKADDWLILFALTTALMTAVLVVWGNSANPNGLRASENTDPKYVYSSLDHLYIRLSYASSILYFTVAGATKLGILLMYHRIFAVSPIFRYQLFAVSALVVGWWSGCTVAALKKCKDLEAGLMSTLNDPRYCFNFNFFWMAAGVCEILLDTWILALPVSVVARMQYPSRQKLVVSGIFLLGAFSISSGIAKTVIAYEPERRALSYAKAEVWAALHTSIAILCASLPIFRPLAIRIAQSYLVVKITSVLTRRRKSESRNSHLNKTPSRDRDASGSGVGYLSGNENGNAGFNRPSELSFMKMHMIPGRLKQPSPAYSRVSAFDSETDQVHTNDLYEERQKLAPQLPYIERTDSLELSPDIRNFTTLPSHEESGDMDQWAKATLSNRPCGL</sequence>
<evidence type="ECO:0000256" key="7">
    <source>
        <dbReference type="SAM" id="Phobius"/>
    </source>
</evidence>
<feature type="domain" description="Rhodopsin" evidence="8">
    <location>
        <begin position="33"/>
        <end position="275"/>
    </location>
</feature>
<evidence type="ECO:0000313" key="9">
    <source>
        <dbReference type="EMBL" id="KAK6952720.1"/>
    </source>
</evidence>